<dbReference type="PANTHER" id="PTHR12772:SF0">
    <property type="entry name" value="DNA REPLICATION COMPLEX GINS PROTEIN PSF2"/>
    <property type="match status" value="1"/>
</dbReference>
<comment type="subcellular location">
    <subcellularLocation>
        <location evidence="1">Nucleus</location>
    </subcellularLocation>
</comment>
<evidence type="ECO:0000256" key="4">
    <source>
        <dbReference type="ARBA" id="ARBA00015139"/>
    </source>
</evidence>
<dbReference type="GO" id="GO:0000785">
    <property type="term" value="C:chromatin"/>
    <property type="evidence" value="ECO:0007669"/>
    <property type="project" value="EnsemblFungi"/>
</dbReference>
<dbReference type="EMBL" id="KV454410">
    <property type="protein sequence ID" value="ODQ65425.1"/>
    <property type="molecule type" value="Genomic_DNA"/>
</dbReference>
<gene>
    <name evidence="10" type="ORF">NADFUDRAFT_4982</name>
</gene>
<evidence type="ECO:0000259" key="8">
    <source>
        <dbReference type="Pfam" id="PF05916"/>
    </source>
</evidence>
<dbReference type="PANTHER" id="PTHR12772">
    <property type="entry name" value="DNA REPLICATION COMPLEX GINS PROTEIN PSF2"/>
    <property type="match status" value="1"/>
</dbReference>
<feature type="non-terminal residue" evidence="10">
    <location>
        <position position="197"/>
    </location>
</feature>
<dbReference type="Gene3D" id="1.20.58.1020">
    <property type="match status" value="1"/>
</dbReference>
<accession>A0A1E3PJ35</accession>
<dbReference type="InterPro" id="IPR007257">
    <property type="entry name" value="GINS_Psf2"/>
</dbReference>
<evidence type="ECO:0000256" key="6">
    <source>
        <dbReference type="ARBA" id="ARBA00022829"/>
    </source>
</evidence>
<proteinExistence type="inferred from homology"/>
<evidence type="ECO:0000256" key="2">
    <source>
        <dbReference type="ARBA" id="ARBA00010565"/>
    </source>
</evidence>
<dbReference type="GO" id="GO:0033260">
    <property type="term" value="P:nuclear DNA replication"/>
    <property type="evidence" value="ECO:0007669"/>
    <property type="project" value="EnsemblFungi"/>
</dbReference>
<dbReference type="CDD" id="cd21694">
    <property type="entry name" value="GINS_B_Psf2"/>
    <property type="match status" value="1"/>
</dbReference>
<dbReference type="Proteomes" id="UP000095009">
    <property type="component" value="Unassembled WGS sequence"/>
</dbReference>
<name>A0A1E3PJ35_9ASCO</name>
<feature type="non-terminal residue" evidence="10">
    <location>
        <position position="1"/>
    </location>
</feature>
<evidence type="ECO:0000313" key="11">
    <source>
        <dbReference type="Proteomes" id="UP000095009"/>
    </source>
</evidence>
<dbReference type="STRING" id="857566.A0A1E3PJ35"/>
<evidence type="ECO:0000256" key="3">
    <source>
        <dbReference type="ARBA" id="ARBA00013969"/>
    </source>
</evidence>
<sequence>VNLIKPFILKIMSLPNKQLTTFQPSEIFFLAENSLITIIPRQSMDAISLIGFSIPKLTAMRQTKVPLWAAILLKKQGRCSVVPPEWLTDEILTLIYQHEIQNNNKFNDELPFQWIEISQILLENCADDLDSPANVIRNLLRDIREARQSKARMGLGFLNENHLQMDNLGLLEINEMRPFVSGIMDKLKRIHELAQDD</sequence>
<dbReference type="CDD" id="cd11712">
    <property type="entry name" value="GINS_A_psf2"/>
    <property type="match status" value="1"/>
</dbReference>
<dbReference type="FunFam" id="1.20.58.1020:FF:000001">
    <property type="entry name" value="DNA replication complex GINS protein PSF2"/>
    <property type="match status" value="1"/>
</dbReference>
<dbReference type="GO" id="GO:0000727">
    <property type="term" value="P:double-strand break repair via break-induced replication"/>
    <property type="evidence" value="ECO:0007669"/>
    <property type="project" value="TreeGrafter"/>
</dbReference>
<dbReference type="AlphaFoldDB" id="A0A1E3PJ35"/>
<dbReference type="InterPro" id="IPR056784">
    <property type="entry name" value="PSF2_N"/>
</dbReference>
<keyword evidence="11" id="KW-1185">Reference proteome</keyword>
<feature type="domain" description="DNA replication complex GINS protein PSF2 N-terminal" evidence="9">
    <location>
        <begin position="24"/>
        <end position="82"/>
    </location>
</feature>
<reference evidence="10 11" key="1">
    <citation type="journal article" date="2016" name="Proc. Natl. Acad. Sci. U.S.A.">
        <title>Comparative genomics of biotechnologically important yeasts.</title>
        <authorList>
            <person name="Riley R."/>
            <person name="Haridas S."/>
            <person name="Wolfe K.H."/>
            <person name="Lopes M.R."/>
            <person name="Hittinger C.T."/>
            <person name="Goeker M."/>
            <person name="Salamov A.A."/>
            <person name="Wisecaver J.H."/>
            <person name="Long T.M."/>
            <person name="Calvey C.H."/>
            <person name="Aerts A.L."/>
            <person name="Barry K.W."/>
            <person name="Choi C."/>
            <person name="Clum A."/>
            <person name="Coughlan A.Y."/>
            <person name="Deshpande S."/>
            <person name="Douglass A.P."/>
            <person name="Hanson S.J."/>
            <person name="Klenk H.-P."/>
            <person name="LaButti K.M."/>
            <person name="Lapidus A."/>
            <person name="Lindquist E.A."/>
            <person name="Lipzen A.M."/>
            <person name="Meier-Kolthoff J.P."/>
            <person name="Ohm R.A."/>
            <person name="Otillar R.P."/>
            <person name="Pangilinan J.L."/>
            <person name="Peng Y."/>
            <person name="Rokas A."/>
            <person name="Rosa C.A."/>
            <person name="Scheuner C."/>
            <person name="Sibirny A.A."/>
            <person name="Slot J.C."/>
            <person name="Stielow J.B."/>
            <person name="Sun H."/>
            <person name="Kurtzman C.P."/>
            <person name="Blackwell M."/>
            <person name="Grigoriev I.V."/>
            <person name="Jeffries T.W."/>
        </authorList>
    </citation>
    <scope>NUCLEOTIDE SEQUENCE [LARGE SCALE GENOMIC DNA]</scope>
    <source>
        <strain evidence="10 11">DSM 6958</strain>
    </source>
</reference>
<dbReference type="Gene3D" id="3.40.5.50">
    <property type="match status" value="1"/>
</dbReference>
<dbReference type="InterPro" id="IPR021151">
    <property type="entry name" value="GINS_A"/>
</dbReference>
<dbReference type="PIRSF" id="PIRSF028998">
    <property type="entry name" value="GINS_Psf2_subgr"/>
    <property type="match status" value="1"/>
</dbReference>
<evidence type="ECO:0000259" key="9">
    <source>
        <dbReference type="Pfam" id="PF25005"/>
    </source>
</evidence>
<dbReference type="InterPro" id="IPR036224">
    <property type="entry name" value="GINS_bundle-like_dom_sf"/>
</dbReference>
<dbReference type="SUPFAM" id="SSF158573">
    <property type="entry name" value="GINS helical bundle-like"/>
    <property type="match status" value="1"/>
</dbReference>
<dbReference type="GO" id="GO:0000811">
    <property type="term" value="C:GINS complex"/>
    <property type="evidence" value="ECO:0007669"/>
    <property type="project" value="TreeGrafter"/>
</dbReference>
<dbReference type="GO" id="GO:0007059">
    <property type="term" value="P:chromosome segregation"/>
    <property type="evidence" value="ECO:0007669"/>
    <property type="project" value="UniProtKB-KW"/>
</dbReference>
<evidence type="ECO:0000313" key="10">
    <source>
        <dbReference type="EMBL" id="ODQ65425.1"/>
    </source>
</evidence>
<feature type="domain" description="GINS subunit" evidence="8">
    <location>
        <begin position="86"/>
        <end position="190"/>
    </location>
</feature>
<keyword evidence="6" id="KW-0159">Chromosome partition</keyword>
<keyword evidence="7" id="KW-0539">Nucleus</keyword>
<dbReference type="Pfam" id="PF05916">
    <property type="entry name" value="Sld5"/>
    <property type="match status" value="1"/>
</dbReference>
<evidence type="ECO:0000256" key="7">
    <source>
        <dbReference type="ARBA" id="ARBA00023242"/>
    </source>
</evidence>
<organism evidence="10 11">
    <name type="scientific">Nadsonia fulvescens var. elongata DSM 6958</name>
    <dbReference type="NCBI Taxonomy" id="857566"/>
    <lineage>
        <taxon>Eukaryota</taxon>
        <taxon>Fungi</taxon>
        <taxon>Dikarya</taxon>
        <taxon>Ascomycota</taxon>
        <taxon>Saccharomycotina</taxon>
        <taxon>Dipodascomycetes</taxon>
        <taxon>Dipodascales</taxon>
        <taxon>Dipodascales incertae sedis</taxon>
        <taxon>Nadsonia</taxon>
    </lineage>
</organism>
<evidence type="ECO:0000256" key="1">
    <source>
        <dbReference type="ARBA" id="ARBA00004123"/>
    </source>
</evidence>
<dbReference type="SUPFAM" id="SSF160059">
    <property type="entry name" value="PriA/YqbF domain"/>
    <property type="match status" value="1"/>
</dbReference>
<protein>
    <recommendedName>
        <fullName evidence="4">DNA replication complex GINS protein PSF2</fullName>
    </recommendedName>
    <alternativeName>
        <fullName evidence="3">DNA replication complex GINS protein psf2</fullName>
    </alternativeName>
</protein>
<evidence type="ECO:0000256" key="5">
    <source>
        <dbReference type="ARBA" id="ARBA00022705"/>
    </source>
</evidence>
<dbReference type="OrthoDB" id="1938138at2759"/>
<comment type="similarity">
    <text evidence="2">Belongs to the GINS2/PSF2 family.</text>
</comment>
<dbReference type="FunFam" id="3.40.5.50:FF:000001">
    <property type="entry name" value="DNA replication complex GINS protein PSF2"/>
    <property type="match status" value="1"/>
</dbReference>
<dbReference type="Pfam" id="PF25005">
    <property type="entry name" value="PSF2_N"/>
    <property type="match status" value="1"/>
</dbReference>
<keyword evidence="5" id="KW-0235">DNA replication</keyword>